<feature type="region of interest" description="Disordered" evidence="2">
    <location>
        <begin position="1"/>
        <end position="51"/>
    </location>
</feature>
<dbReference type="OrthoDB" id="661680at2759"/>
<name>A0A833QDJ2_9POAL</name>
<evidence type="ECO:0000256" key="1">
    <source>
        <dbReference type="ARBA" id="ARBA00010820"/>
    </source>
</evidence>
<comment type="similarity">
    <text evidence="1">Belongs to the GeBP family.</text>
</comment>
<dbReference type="InterPro" id="IPR053932">
    <property type="entry name" value="GeBP-like_DBD"/>
</dbReference>
<reference evidence="4" key="1">
    <citation type="submission" date="2020-01" db="EMBL/GenBank/DDBJ databases">
        <title>Genome sequence of Kobresia littledalei, the first chromosome-level genome in the family Cyperaceae.</title>
        <authorList>
            <person name="Qu G."/>
        </authorList>
    </citation>
    <scope>NUCLEOTIDE SEQUENCE</scope>
    <source>
        <strain evidence="4">C.B.Clarke</strain>
        <tissue evidence="4">Leaf</tissue>
    </source>
</reference>
<sequence>MPPTSPQKLIRSKPLSDPSFATSPPITSRKSDRKRKSREFPDSAPTFKISSASAGVSHKSWTETEEVALLKAAARFRARTGSPPRTPDMEEFFESVNRSLGSGMDQVRVFYKLKRLKSKFLQANGPLSGPHERLIYKLSEEVWGSDASAKHEKVLEEMPNCEERVEMENGRVNCAFVTEALREYWRENERMNSGALLEEGLQSMDPARAMKLEMKWREQVESDMRLKMKRHEVFKEVYNLLAYAVKNS</sequence>
<dbReference type="PANTHER" id="PTHR31662:SF28">
    <property type="entry name" value="MYB_SANT-LIKE DOMAIN-CONTAINING PROTEIN"/>
    <property type="match status" value="1"/>
</dbReference>
<dbReference type="Proteomes" id="UP000623129">
    <property type="component" value="Unassembled WGS sequence"/>
</dbReference>
<dbReference type="Pfam" id="PF04504">
    <property type="entry name" value="GeBP-like_DBD"/>
    <property type="match status" value="1"/>
</dbReference>
<comment type="caution">
    <text evidence="4">The sequence shown here is derived from an EMBL/GenBank/DDBJ whole genome shotgun (WGS) entry which is preliminary data.</text>
</comment>
<evidence type="ECO:0000313" key="4">
    <source>
        <dbReference type="EMBL" id="KAF3320626.1"/>
    </source>
</evidence>
<dbReference type="GO" id="GO:0005634">
    <property type="term" value="C:nucleus"/>
    <property type="evidence" value="ECO:0007669"/>
    <property type="project" value="TreeGrafter"/>
</dbReference>
<dbReference type="GO" id="GO:0006355">
    <property type="term" value="P:regulation of DNA-templated transcription"/>
    <property type="evidence" value="ECO:0007669"/>
    <property type="project" value="InterPro"/>
</dbReference>
<keyword evidence="5" id="KW-1185">Reference proteome</keyword>
<feature type="domain" description="Glabrous enhancer-binding protein-like DBD" evidence="3">
    <location>
        <begin position="58"/>
        <end position="144"/>
    </location>
</feature>
<evidence type="ECO:0000256" key="2">
    <source>
        <dbReference type="SAM" id="MobiDB-lite"/>
    </source>
</evidence>
<proteinExistence type="inferred from homology"/>
<protein>
    <submittedName>
        <fullName evidence="4">GeBP transcription factor</fullName>
    </submittedName>
</protein>
<evidence type="ECO:0000259" key="3">
    <source>
        <dbReference type="Pfam" id="PF04504"/>
    </source>
</evidence>
<dbReference type="EMBL" id="SWLB01000028">
    <property type="protein sequence ID" value="KAF3320626.1"/>
    <property type="molecule type" value="Genomic_DNA"/>
</dbReference>
<accession>A0A833QDJ2</accession>
<dbReference type="PANTHER" id="PTHR31662">
    <property type="entry name" value="BNAANNG10740D PROTEIN-RELATED"/>
    <property type="match status" value="1"/>
</dbReference>
<evidence type="ECO:0000313" key="5">
    <source>
        <dbReference type="Proteomes" id="UP000623129"/>
    </source>
</evidence>
<dbReference type="InterPro" id="IPR007592">
    <property type="entry name" value="GEBP"/>
</dbReference>
<dbReference type="AlphaFoldDB" id="A0A833QDJ2"/>
<gene>
    <name evidence="4" type="ORF">FCM35_KLT14760</name>
</gene>
<organism evidence="4 5">
    <name type="scientific">Carex littledalei</name>
    <dbReference type="NCBI Taxonomy" id="544730"/>
    <lineage>
        <taxon>Eukaryota</taxon>
        <taxon>Viridiplantae</taxon>
        <taxon>Streptophyta</taxon>
        <taxon>Embryophyta</taxon>
        <taxon>Tracheophyta</taxon>
        <taxon>Spermatophyta</taxon>
        <taxon>Magnoliopsida</taxon>
        <taxon>Liliopsida</taxon>
        <taxon>Poales</taxon>
        <taxon>Cyperaceae</taxon>
        <taxon>Cyperoideae</taxon>
        <taxon>Cariceae</taxon>
        <taxon>Carex</taxon>
        <taxon>Carex subgen. Euthyceras</taxon>
    </lineage>
</organism>